<comment type="caution">
    <text evidence="7">The sequence shown here is derived from an EMBL/GenBank/DDBJ whole genome shotgun (WGS) entry which is preliminary data.</text>
</comment>
<feature type="region of interest" description="Disordered" evidence="5">
    <location>
        <begin position="170"/>
        <end position="201"/>
    </location>
</feature>
<feature type="transmembrane region" description="Helical" evidence="6">
    <location>
        <begin position="64"/>
        <end position="86"/>
    </location>
</feature>
<accession>A0ABW4N540</accession>
<keyword evidence="2 6" id="KW-0812">Transmembrane</keyword>
<feature type="transmembrane region" description="Helical" evidence="6">
    <location>
        <begin position="32"/>
        <end position="52"/>
    </location>
</feature>
<dbReference type="EMBL" id="JBHUEY010000006">
    <property type="protein sequence ID" value="MFD1785234.1"/>
    <property type="molecule type" value="Genomic_DNA"/>
</dbReference>
<keyword evidence="3 6" id="KW-1133">Transmembrane helix</keyword>
<dbReference type="InterPro" id="IPR003825">
    <property type="entry name" value="Colicin-V_CvpA"/>
</dbReference>
<feature type="transmembrane region" description="Helical" evidence="6">
    <location>
        <begin position="6"/>
        <end position="25"/>
    </location>
</feature>
<keyword evidence="8" id="KW-1185">Reference proteome</keyword>
<comment type="subcellular location">
    <subcellularLocation>
        <location evidence="1">Membrane</location>
        <topology evidence="1">Multi-pass membrane protein</topology>
    </subcellularLocation>
</comment>
<dbReference type="RefSeq" id="WP_377282186.1">
    <property type="nucleotide sequence ID" value="NZ_JBHRSI010000005.1"/>
</dbReference>
<keyword evidence="4 6" id="KW-0472">Membrane</keyword>
<dbReference type="InterPro" id="IPR052719">
    <property type="entry name" value="CvpA-like"/>
</dbReference>
<evidence type="ECO:0000256" key="4">
    <source>
        <dbReference type="ARBA" id="ARBA00023136"/>
    </source>
</evidence>
<evidence type="ECO:0000256" key="3">
    <source>
        <dbReference type="ARBA" id="ARBA00022989"/>
    </source>
</evidence>
<feature type="transmembrane region" description="Helical" evidence="6">
    <location>
        <begin position="107"/>
        <end position="125"/>
    </location>
</feature>
<feature type="compositionally biased region" description="Basic and acidic residues" evidence="5">
    <location>
        <begin position="187"/>
        <end position="201"/>
    </location>
</feature>
<evidence type="ECO:0000256" key="5">
    <source>
        <dbReference type="SAM" id="MobiDB-lite"/>
    </source>
</evidence>
<reference evidence="8" key="1">
    <citation type="journal article" date="2019" name="Int. J. Syst. Evol. Microbiol.">
        <title>The Global Catalogue of Microorganisms (GCM) 10K type strain sequencing project: providing services to taxonomists for standard genome sequencing and annotation.</title>
        <authorList>
            <consortium name="The Broad Institute Genomics Platform"/>
            <consortium name="The Broad Institute Genome Sequencing Center for Infectious Disease"/>
            <person name="Wu L."/>
            <person name="Ma J."/>
        </authorList>
    </citation>
    <scope>NUCLEOTIDE SEQUENCE [LARGE SCALE GENOMIC DNA]</scope>
    <source>
        <strain evidence="8">DFY28</strain>
    </source>
</reference>
<evidence type="ECO:0000256" key="2">
    <source>
        <dbReference type="ARBA" id="ARBA00022692"/>
    </source>
</evidence>
<name>A0ABW4N540_9CAUL</name>
<evidence type="ECO:0000313" key="7">
    <source>
        <dbReference type="EMBL" id="MFD1785234.1"/>
    </source>
</evidence>
<dbReference type="Proteomes" id="UP001597237">
    <property type="component" value="Unassembled WGS sequence"/>
</dbReference>
<dbReference type="PANTHER" id="PTHR36926">
    <property type="entry name" value="COLICIN V PRODUCTION PROTEIN"/>
    <property type="match status" value="1"/>
</dbReference>
<sequence length="201" mass="20810">MTLFDVIALAVLAVSAIVGFVRGGVREMINVVSLIAAAMVAVFGLRVSGPIMREVMAPDWTGNVAAVVIVFVVTYIALRVGGSFLARRLHATQALGALDRAVGTGFGLLRALVVLGAFALVFNAATPPERVPQWISGAALYPLTSAAGEVLKAFAPKGLDMAGQLKPAIEDAVRDGASDPDDGGDDALARKGRGDVVEKTR</sequence>
<gene>
    <name evidence="7" type="ORF">ACFSC0_17670</name>
</gene>
<evidence type="ECO:0000256" key="1">
    <source>
        <dbReference type="ARBA" id="ARBA00004141"/>
    </source>
</evidence>
<evidence type="ECO:0000256" key="6">
    <source>
        <dbReference type="SAM" id="Phobius"/>
    </source>
</evidence>
<organism evidence="7 8">
    <name type="scientific">Phenylobacterium terrae</name>
    <dbReference type="NCBI Taxonomy" id="2665495"/>
    <lineage>
        <taxon>Bacteria</taxon>
        <taxon>Pseudomonadati</taxon>
        <taxon>Pseudomonadota</taxon>
        <taxon>Alphaproteobacteria</taxon>
        <taxon>Caulobacterales</taxon>
        <taxon>Caulobacteraceae</taxon>
        <taxon>Phenylobacterium</taxon>
    </lineage>
</organism>
<evidence type="ECO:0000313" key="8">
    <source>
        <dbReference type="Proteomes" id="UP001597237"/>
    </source>
</evidence>
<dbReference type="Pfam" id="PF02674">
    <property type="entry name" value="Colicin_V"/>
    <property type="match status" value="1"/>
</dbReference>
<protein>
    <submittedName>
        <fullName evidence="7">CvpA family protein</fullName>
    </submittedName>
</protein>
<dbReference type="PANTHER" id="PTHR36926:SF1">
    <property type="entry name" value="COLICIN V PRODUCTION PROTEIN"/>
    <property type="match status" value="1"/>
</dbReference>
<proteinExistence type="predicted"/>